<dbReference type="SUPFAM" id="SSF55287">
    <property type="entry name" value="RPB5-like RNA polymerase subunit"/>
    <property type="match status" value="1"/>
</dbReference>
<dbReference type="EMBL" id="JAEHOC010000060">
    <property type="protein sequence ID" value="KAG2424991.1"/>
    <property type="molecule type" value="Genomic_DNA"/>
</dbReference>
<gene>
    <name evidence="5" type="ORF">HXX76_014149</name>
</gene>
<dbReference type="GO" id="GO:0005666">
    <property type="term" value="C:RNA polymerase III complex"/>
    <property type="evidence" value="ECO:0007669"/>
    <property type="project" value="TreeGrafter"/>
</dbReference>
<evidence type="ECO:0000259" key="4">
    <source>
        <dbReference type="Pfam" id="PF01191"/>
    </source>
</evidence>
<evidence type="ECO:0000256" key="1">
    <source>
        <dbReference type="ARBA" id="ARBA00004123"/>
    </source>
</evidence>
<dbReference type="PANTHER" id="PTHR10535:SF0">
    <property type="entry name" value="DNA-DIRECTED RNA POLYMERASES I, II, AND III SUBUNIT RPABC1"/>
    <property type="match status" value="1"/>
</dbReference>
<evidence type="ECO:0000256" key="2">
    <source>
        <dbReference type="ARBA" id="ARBA00023163"/>
    </source>
</evidence>
<dbReference type="GO" id="GO:0006362">
    <property type="term" value="P:transcription elongation by RNA polymerase I"/>
    <property type="evidence" value="ECO:0007669"/>
    <property type="project" value="TreeGrafter"/>
</dbReference>
<dbReference type="InterPro" id="IPR035913">
    <property type="entry name" value="RPB5-like_sf"/>
</dbReference>
<comment type="subcellular location">
    <subcellularLocation>
        <location evidence="1">Nucleus</location>
    </subcellularLocation>
</comment>
<dbReference type="Proteomes" id="UP000650467">
    <property type="component" value="Unassembled WGS sequence"/>
</dbReference>
<dbReference type="Pfam" id="PF01191">
    <property type="entry name" value="RNA_pol_Rpb5_C"/>
    <property type="match status" value="1"/>
</dbReference>
<dbReference type="GO" id="GO:0005736">
    <property type="term" value="C:RNA polymerase I complex"/>
    <property type="evidence" value="ECO:0007669"/>
    <property type="project" value="TreeGrafter"/>
</dbReference>
<dbReference type="InterPro" id="IPR000783">
    <property type="entry name" value="RNA_pol_subH/Rpb5_C"/>
</dbReference>
<accession>A0A835VTR3</accession>
<evidence type="ECO:0000256" key="3">
    <source>
        <dbReference type="ARBA" id="ARBA00025765"/>
    </source>
</evidence>
<evidence type="ECO:0000313" key="6">
    <source>
        <dbReference type="Proteomes" id="UP000650467"/>
    </source>
</evidence>
<organism evidence="5 6">
    <name type="scientific">Chlamydomonas incerta</name>
    <dbReference type="NCBI Taxonomy" id="51695"/>
    <lineage>
        <taxon>Eukaryota</taxon>
        <taxon>Viridiplantae</taxon>
        <taxon>Chlorophyta</taxon>
        <taxon>core chlorophytes</taxon>
        <taxon>Chlorophyceae</taxon>
        <taxon>CS clade</taxon>
        <taxon>Chlamydomonadales</taxon>
        <taxon>Chlamydomonadaceae</taxon>
        <taxon>Chlamydomonas</taxon>
    </lineage>
</organism>
<name>A0A835VTR3_CHLIN</name>
<dbReference type="FunFam" id="3.90.940.20:FF:000001">
    <property type="entry name" value="DNA-directed RNA polymerases I, II, and III subunit RPABC1"/>
    <property type="match status" value="1"/>
</dbReference>
<reference evidence="5" key="1">
    <citation type="journal article" date="2020" name="bioRxiv">
        <title>Comparative genomics of Chlamydomonas.</title>
        <authorList>
            <person name="Craig R.J."/>
            <person name="Hasan A.R."/>
            <person name="Ness R.W."/>
            <person name="Keightley P.D."/>
        </authorList>
    </citation>
    <scope>NUCLEOTIDE SEQUENCE</scope>
    <source>
        <strain evidence="5">SAG 7.73</strain>
    </source>
</reference>
<feature type="domain" description="RNA polymerase subunit H/Rpb5 C-terminal" evidence="4">
    <location>
        <begin position="291"/>
        <end position="364"/>
    </location>
</feature>
<dbReference type="HAMAP" id="MF_00025">
    <property type="entry name" value="RNApol_Rpo5_RPB5"/>
    <property type="match status" value="1"/>
</dbReference>
<sequence length="366" mass="40582">MVVEDDLVCADIPQARLLLLQAVRSVQASGQVVSLCATSPYCAYLVSPMYAVVVDPANATDMLGAVSPVVPGTRSMFPVFVNGSTAGTFNGVIHPLGRIAAPSNTNPDNPRLALPVLVGLLAAQKWQEAVIVLDGIVAVLQRYSPFHMNDRIVALLQTIMATTNQSIQDLVVRAFATIQEMLADRGEDASGLEGIGPPELERLANSQSIFTFEVHPSLLLIFYLTKMKVAEFKTAMFGKSKDIDVSTMDAYRDKRCMFVFKEDVTSVNRRSLAEFWTEDQIEVFNIRELQYNVSKHSLVPRHDKVPAEEVDSLLQRYNLRSRAQMPTIHVSDPMARYLGLRIGDVVKIQRPSQTAGHYYYYRAVTA</sequence>
<dbReference type="GO" id="GO:0042797">
    <property type="term" value="P:tRNA transcription by RNA polymerase III"/>
    <property type="evidence" value="ECO:0007669"/>
    <property type="project" value="TreeGrafter"/>
</dbReference>
<dbReference type="GO" id="GO:0003677">
    <property type="term" value="F:DNA binding"/>
    <property type="evidence" value="ECO:0007669"/>
    <property type="project" value="InterPro"/>
</dbReference>
<evidence type="ECO:0000313" key="5">
    <source>
        <dbReference type="EMBL" id="KAG2424991.1"/>
    </source>
</evidence>
<dbReference type="AlphaFoldDB" id="A0A835VTR3"/>
<dbReference type="OrthoDB" id="248779at2759"/>
<dbReference type="GO" id="GO:0005665">
    <property type="term" value="C:RNA polymerase II, core complex"/>
    <property type="evidence" value="ECO:0007669"/>
    <property type="project" value="TreeGrafter"/>
</dbReference>
<comment type="caution">
    <text evidence="5">The sequence shown here is derived from an EMBL/GenBank/DDBJ whole genome shotgun (WGS) entry which is preliminary data.</text>
</comment>
<dbReference type="GO" id="GO:0006366">
    <property type="term" value="P:transcription by RNA polymerase II"/>
    <property type="evidence" value="ECO:0007669"/>
    <property type="project" value="TreeGrafter"/>
</dbReference>
<dbReference type="GO" id="GO:0003899">
    <property type="term" value="F:DNA-directed RNA polymerase activity"/>
    <property type="evidence" value="ECO:0007669"/>
    <property type="project" value="InterPro"/>
</dbReference>
<keyword evidence="2" id="KW-0804">Transcription</keyword>
<dbReference type="Gene3D" id="3.90.940.20">
    <property type="entry name" value="RPB5-like RNA polymerase subunit"/>
    <property type="match status" value="1"/>
</dbReference>
<proteinExistence type="inferred from homology"/>
<dbReference type="PANTHER" id="PTHR10535">
    <property type="entry name" value="DNA-DIRECTED RNA POLYMERASES I, II, AND III SUBUNIT RPABC1"/>
    <property type="match status" value="1"/>
</dbReference>
<comment type="similarity">
    <text evidence="3">Belongs to the archaeal Rpo5/eukaryotic RPB5 RNA polymerase subunit family.</text>
</comment>
<keyword evidence="6" id="KW-1185">Reference proteome</keyword>
<dbReference type="InterPro" id="IPR014381">
    <property type="entry name" value="Arch_Rpo5/euc_Rpb5"/>
</dbReference>
<protein>
    <recommendedName>
        <fullName evidence="4">RNA polymerase subunit H/Rpb5 C-terminal domain-containing protein</fullName>
    </recommendedName>
</protein>